<dbReference type="Pfam" id="PF15306">
    <property type="entry name" value="LIN37"/>
    <property type="match status" value="1"/>
</dbReference>
<dbReference type="EMBL" id="JARPOI010000014">
    <property type="protein sequence ID" value="KAJ9158691.1"/>
    <property type="molecule type" value="Genomic_DNA"/>
</dbReference>
<name>A0ABQ9L3F2_HEVBR</name>
<protein>
    <submittedName>
        <fullName evidence="2">Uncharacterized protein</fullName>
    </submittedName>
</protein>
<keyword evidence="3" id="KW-1185">Reference proteome</keyword>
<reference evidence="2" key="1">
    <citation type="journal article" date="2023" name="Plant Biotechnol. J.">
        <title>Chromosome-level wild Hevea brasiliensis genome provides new tools for genomic-assisted breeding and valuable loci to elevate rubber yield.</title>
        <authorList>
            <person name="Cheng H."/>
            <person name="Song X."/>
            <person name="Hu Y."/>
            <person name="Wu T."/>
            <person name="Yang Q."/>
            <person name="An Z."/>
            <person name="Feng S."/>
            <person name="Deng Z."/>
            <person name="Wu W."/>
            <person name="Zeng X."/>
            <person name="Tu M."/>
            <person name="Wang X."/>
            <person name="Huang H."/>
        </authorList>
    </citation>
    <scope>NUCLEOTIDE SEQUENCE</scope>
    <source>
        <strain evidence="2">MT/VB/25A 57/8</strain>
    </source>
</reference>
<dbReference type="PANTHER" id="PTHR37173:SF1">
    <property type="entry name" value="PROLINE-RICH FAMILY PROTEIN"/>
    <property type="match status" value="1"/>
</dbReference>
<organism evidence="2 3">
    <name type="scientific">Hevea brasiliensis</name>
    <name type="common">Para rubber tree</name>
    <name type="synonym">Siphonia brasiliensis</name>
    <dbReference type="NCBI Taxonomy" id="3981"/>
    <lineage>
        <taxon>Eukaryota</taxon>
        <taxon>Viridiplantae</taxon>
        <taxon>Streptophyta</taxon>
        <taxon>Embryophyta</taxon>
        <taxon>Tracheophyta</taxon>
        <taxon>Spermatophyta</taxon>
        <taxon>Magnoliopsida</taxon>
        <taxon>eudicotyledons</taxon>
        <taxon>Gunneridae</taxon>
        <taxon>Pentapetalae</taxon>
        <taxon>rosids</taxon>
        <taxon>fabids</taxon>
        <taxon>Malpighiales</taxon>
        <taxon>Euphorbiaceae</taxon>
        <taxon>Crotonoideae</taxon>
        <taxon>Micrandreae</taxon>
        <taxon>Hevea</taxon>
    </lineage>
</organism>
<dbReference type="InterPro" id="IPR028226">
    <property type="entry name" value="LIN37"/>
</dbReference>
<evidence type="ECO:0000313" key="2">
    <source>
        <dbReference type="EMBL" id="KAJ9158691.1"/>
    </source>
</evidence>
<feature type="region of interest" description="Disordered" evidence="1">
    <location>
        <begin position="1"/>
        <end position="49"/>
    </location>
</feature>
<proteinExistence type="predicted"/>
<feature type="region of interest" description="Disordered" evidence="1">
    <location>
        <begin position="64"/>
        <end position="85"/>
    </location>
</feature>
<accession>A0ABQ9L3F2</accession>
<comment type="caution">
    <text evidence="2">The sequence shown here is derived from an EMBL/GenBank/DDBJ whole genome shotgun (WGS) entry which is preliminary data.</text>
</comment>
<evidence type="ECO:0000313" key="3">
    <source>
        <dbReference type="Proteomes" id="UP001174677"/>
    </source>
</evidence>
<gene>
    <name evidence="2" type="ORF">P3X46_024252</name>
</gene>
<dbReference type="PANTHER" id="PTHR37173">
    <property type="entry name" value="HYDROXYPROLINE-RICH GLYCOPROTEIN FAMILY PROTEIN"/>
    <property type="match status" value="1"/>
</dbReference>
<evidence type="ECO:0000256" key="1">
    <source>
        <dbReference type="SAM" id="MobiDB-lite"/>
    </source>
</evidence>
<feature type="compositionally biased region" description="Low complexity" evidence="1">
    <location>
        <begin position="1"/>
        <end position="39"/>
    </location>
</feature>
<feature type="region of interest" description="Disordered" evidence="1">
    <location>
        <begin position="138"/>
        <end position="172"/>
    </location>
</feature>
<dbReference type="Proteomes" id="UP001174677">
    <property type="component" value="Chromosome 14"/>
</dbReference>
<feature type="compositionally biased region" description="Polar residues" evidence="1">
    <location>
        <begin position="64"/>
        <end position="78"/>
    </location>
</feature>
<sequence length="371" mass="40595">MATTSNLPSSTASAATTTTRPFASTTTTTTAAATVKSPSRPQTPHASPFPLYHYYASQNIQIRPQTQTQAKTQISNPISSSQQQQGILYPVASSGRGFIPRPIRPLDQTVTLANNQNLTPGAYQPRAVGVAYRTPIGSGSASASGAGTGSPRSHPHLDSGLAQHPHPSFHHPVHMIRQHPTHLQHQQQQQHYLSGSVGVGLAPIKGIPVAGQLKAASSPSPVSDSNVYKSLRDRSRDDTLTVIRDRKVKISDEASIYALCRSWLRNGFHEESQPHYGDVVKSLPRPLPMHVLGTHSPKKEGEEVEDDEKDEQSVDHLSAQDLLKRHIKRAKKVRARLREGRLKRIARYKTRLALLLPPQVEQFRNDTAAGN</sequence>
<feature type="region of interest" description="Disordered" evidence="1">
    <location>
        <begin position="292"/>
        <end position="315"/>
    </location>
</feature>